<dbReference type="GO" id="GO:0044547">
    <property type="term" value="F:DNA topoisomerase binding"/>
    <property type="evidence" value="ECO:0007669"/>
    <property type="project" value="TreeGrafter"/>
</dbReference>
<keyword evidence="4" id="KW-1185">Reference proteome</keyword>
<dbReference type="Proteomes" id="UP000783686">
    <property type="component" value="Unassembled WGS sequence"/>
</dbReference>
<evidence type="ECO:0000313" key="4">
    <source>
        <dbReference type="Proteomes" id="UP000614601"/>
    </source>
</evidence>
<evidence type="ECO:0000259" key="2">
    <source>
        <dbReference type="Pfam" id="PF17906"/>
    </source>
</evidence>
<name>A0A811JSQ2_9BILA</name>
<gene>
    <name evidence="3" type="ORF">BOKJ2_LOCUS1049</name>
</gene>
<dbReference type="OrthoDB" id="6137736at2759"/>
<feature type="domain" description="Mos1 transposase HTH" evidence="2">
    <location>
        <begin position="7"/>
        <end position="54"/>
    </location>
</feature>
<dbReference type="GO" id="GO:0003697">
    <property type="term" value="F:single-stranded DNA binding"/>
    <property type="evidence" value="ECO:0007669"/>
    <property type="project" value="TreeGrafter"/>
</dbReference>
<dbReference type="Pfam" id="PF17906">
    <property type="entry name" value="HTH_48"/>
    <property type="match status" value="1"/>
</dbReference>
<dbReference type="GO" id="GO:0044774">
    <property type="term" value="P:mitotic DNA integrity checkpoint signaling"/>
    <property type="evidence" value="ECO:0007669"/>
    <property type="project" value="TreeGrafter"/>
</dbReference>
<dbReference type="Proteomes" id="UP000614601">
    <property type="component" value="Unassembled WGS sequence"/>
</dbReference>
<feature type="compositionally biased region" description="Low complexity" evidence="1">
    <location>
        <begin position="89"/>
        <end position="99"/>
    </location>
</feature>
<dbReference type="EMBL" id="CAJFDH010000001">
    <property type="protein sequence ID" value="CAD5206365.1"/>
    <property type="molecule type" value="Genomic_DNA"/>
</dbReference>
<sequence length="151" mass="17563">MIDHKYRMRICMLYDFKQGKSAVESHRTIAKVFGKDAYSYSQCLRWFKKFKDGDESLEDQEHIRRSEGWDKDQTLDEEGPGTTTSVLETSIGKKGSSKSTTKERREIRKPKKTIQKPRTQALQLDEQFRAFIEAALRQGGLESEQQVPQNE</sequence>
<dbReference type="AlphaFoldDB" id="A0A811JSQ2"/>
<dbReference type="GO" id="GO:0005634">
    <property type="term" value="C:nucleus"/>
    <property type="evidence" value="ECO:0007669"/>
    <property type="project" value="TreeGrafter"/>
</dbReference>
<dbReference type="GO" id="GO:0000729">
    <property type="term" value="P:DNA double-strand break processing"/>
    <property type="evidence" value="ECO:0007669"/>
    <property type="project" value="TreeGrafter"/>
</dbReference>
<feature type="region of interest" description="Disordered" evidence="1">
    <location>
        <begin position="55"/>
        <end position="120"/>
    </location>
</feature>
<dbReference type="PANTHER" id="PTHR46060">
    <property type="entry name" value="MARINER MOS1 TRANSPOSASE-LIKE PROTEIN"/>
    <property type="match status" value="1"/>
</dbReference>
<dbReference type="EMBL" id="CAJFCW020000001">
    <property type="protein sequence ID" value="CAG9081481.1"/>
    <property type="molecule type" value="Genomic_DNA"/>
</dbReference>
<comment type="caution">
    <text evidence="3">The sequence shown here is derived from an EMBL/GenBank/DDBJ whole genome shotgun (WGS) entry which is preliminary data.</text>
</comment>
<organism evidence="3 4">
    <name type="scientific">Bursaphelenchus okinawaensis</name>
    <dbReference type="NCBI Taxonomy" id="465554"/>
    <lineage>
        <taxon>Eukaryota</taxon>
        <taxon>Metazoa</taxon>
        <taxon>Ecdysozoa</taxon>
        <taxon>Nematoda</taxon>
        <taxon>Chromadorea</taxon>
        <taxon>Rhabditida</taxon>
        <taxon>Tylenchina</taxon>
        <taxon>Tylenchomorpha</taxon>
        <taxon>Aphelenchoidea</taxon>
        <taxon>Aphelenchoididae</taxon>
        <taxon>Bursaphelenchus</taxon>
    </lineage>
</organism>
<reference evidence="3" key="1">
    <citation type="submission" date="2020-09" db="EMBL/GenBank/DDBJ databases">
        <authorList>
            <person name="Kikuchi T."/>
        </authorList>
    </citation>
    <scope>NUCLEOTIDE SEQUENCE</scope>
    <source>
        <strain evidence="3">SH1</strain>
    </source>
</reference>
<dbReference type="GO" id="GO:0006303">
    <property type="term" value="P:double-strand break repair via nonhomologous end joining"/>
    <property type="evidence" value="ECO:0007669"/>
    <property type="project" value="TreeGrafter"/>
</dbReference>
<dbReference type="PANTHER" id="PTHR46060:SF2">
    <property type="entry name" value="HISTONE-LYSINE N-METHYLTRANSFERASE SETMAR"/>
    <property type="match status" value="1"/>
</dbReference>
<dbReference type="GO" id="GO:0000793">
    <property type="term" value="C:condensed chromosome"/>
    <property type="evidence" value="ECO:0007669"/>
    <property type="project" value="TreeGrafter"/>
</dbReference>
<dbReference type="GO" id="GO:0035861">
    <property type="term" value="C:site of double-strand break"/>
    <property type="evidence" value="ECO:0007669"/>
    <property type="project" value="TreeGrafter"/>
</dbReference>
<dbReference type="GO" id="GO:0031297">
    <property type="term" value="P:replication fork processing"/>
    <property type="evidence" value="ECO:0007669"/>
    <property type="project" value="TreeGrafter"/>
</dbReference>
<dbReference type="GO" id="GO:0042800">
    <property type="term" value="F:histone H3K4 methyltransferase activity"/>
    <property type="evidence" value="ECO:0007669"/>
    <property type="project" value="TreeGrafter"/>
</dbReference>
<dbReference type="GO" id="GO:0046975">
    <property type="term" value="F:histone H3K36 methyltransferase activity"/>
    <property type="evidence" value="ECO:0007669"/>
    <property type="project" value="TreeGrafter"/>
</dbReference>
<dbReference type="Gene3D" id="1.10.10.1450">
    <property type="match status" value="1"/>
</dbReference>
<proteinExistence type="predicted"/>
<feature type="compositionally biased region" description="Basic and acidic residues" evidence="1">
    <location>
        <begin position="55"/>
        <end position="74"/>
    </location>
</feature>
<accession>A0A811JSQ2</accession>
<dbReference type="GO" id="GO:0003690">
    <property type="term" value="F:double-stranded DNA binding"/>
    <property type="evidence" value="ECO:0007669"/>
    <property type="project" value="TreeGrafter"/>
</dbReference>
<dbReference type="InterPro" id="IPR041426">
    <property type="entry name" value="Mos1_HTH"/>
</dbReference>
<protein>
    <recommendedName>
        <fullName evidence="2">Mos1 transposase HTH domain-containing protein</fullName>
    </recommendedName>
</protein>
<dbReference type="InterPro" id="IPR052709">
    <property type="entry name" value="Transposase-MT_Hybrid"/>
</dbReference>
<evidence type="ECO:0000313" key="3">
    <source>
        <dbReference type="EMBL" id="CAD5206365.1"/>
    </source>
</evidence>
<evidence type="ECO:0000256" key="1">
    <source>
        <dbReference type="SAM" id="MobiDB-lite"/>
    </source>
</evidence>
<dbReference type="GO" id="GO:0015074">
    <property type="term" value="P:DNA integration"/>
    <property type="evidence" value="ECO:0007669"/>
    <property type="project" value="TreeGrafter"/>
</dbReference>
<dbReference type="GO" id="GO:0000014">
    <property type="term" value="F:single-stranded DNA endodeoxyribonuclease activity"/>
    <property type="evidence" value="ECO:0007669"/>
    <property type="project" value="TreeGrafter"/>
</dbReference>